<dbReference type="Pfam" id="PF01812">
    <property type="entry name" value="5-FTHF_cyc-lig"/>
    <property type="match status" value="1"/>
</dbReference>
<dbReference type="GO" id="GO:0005524">
    <property type="term" value="F:ATP binding"/>
    <property type="evidence" value="ECO:0007669"/>
    <property type="project" value="UniProtKB-KW"/>
</dbReference>
<keyword evidence="6" id="KW-0436">Ligase</keyword>
<dbReference type="GO" id="GO:0009396">
    <property type="term" value="P:folic acid-containing compound biosynthetic process"/>
    <property type="evidence" value="ECO:0007669"/>
    <property type="project" value="TreeGrafter"/>
</dbReference>
<dbReference type="GO" id="GO:0035999">
    <property type="term" value="P:tetrahydrofolate interconversion"/>
    <property type="evidence" value="ECO:0007669"/>
    <property type="project" value="TreeGrafter"/>
</dbReference>
<keyword evidence="3 4" id="KW-0067">ATP-binding</keyword>
<comment type="similarity">
    <text evidence="1 5">Belongs to the 5-formyltetrahydrofolate cyclo-ligase family.</text>
</comment>
<accession>A0A285TLM6</accession>
<dbReference type="InterPro" id="IPR002698">
    <property type="entry name" value="FTHF_cligase"/>
</dbReference>
<dbReference type="RefSeq" id="WP_342210271.1">
    <property type="nucleotide sequence ID" value="NZ_OBML01000011.1"/>
</dbReference>
<dbReference type="NCBIfam" id="TIGR02727">
    <property type="entry name" value="MTHFS_bact"/>
    <property type="match status" value="1"/>
</dbReference>
<evidence type="ECO:0000313" key="7">
    <source>
        <dbReference type="Proteomes" id="UP000219331"/>
    </source>
</evidence>
<dbReference type="PANTHER" id="PTHR23407:SF1">
    <property type="entry name" value="5-FORMYLTETRAHYDROFOLATE CYCLO-LIGASE"/>
    <property type="match status" value="1"/>
</dbReference>
<keyword evidence="5" id="KW-0460">Magnesium</keyword>
<evidence type="ECO:0000256" key="4">
    <source>
        <dbReference type="PIRSR" id="PIRSR006806-1"/>
    </source>
</evidence>
<dbReference type="SUPFAM" id="SSF100950">
    <property type="entry name" value="NagB/RpiA/CoA transferase-like"/>
    <property type="match status" value="1"/>
</dbReference>
<feature type="binding site" evidence="4">
    <location>
        <begin position="19"/>
        <end position="23"/>
    </location>
    <ligand>
        <name>ATP</name>
        <dbReference type="ChEBI" id="CHEBI:30616"/>
    </ligand>
</feature>
<name>A0A285TLM6_9HYPH</name>
<dbReference type="PIRSF" id="PIRSF006806">
    <property type="entry name" value="FTHF_cligase"/>
    <property type="match status" value="1"/>
</dbReference>
<dbReference type="InterPro" id="IPR024185">
    <property type="entry name" value="FTHF_cligase-like_sf"/>
</dbReference>
<evidence type="ECO:0000256" key="2">
    <source>
        <dbReference type="ARBA" id="ARBA00022741"/>
    </source>
</evidence>
<dbReference type="Gene3D" id="3.40.50.10420">
    <property type="entry name" value="NagB/RpiA/CoA transferase-like"/>
    <property type="match status" value="1"/>
</dbReference>
<dbReference type="STRING" id="538381.GCA_001696535_01783"/>
<proteinExistence type="inferred from homology"/>
<dbReference type="PANTHER" id="PTHR23407">
    <property type="entry name" value="ATPASE INHIBITOR/5-FORMYLTETRAHYDROFOLATE CYCLO-LIGASE"/>
    <property type="match status" value="1"/>
</dbReference>
<organism evidence="6 7">
    <name type="scientific">Stappia indica</name>
    <dbReference type="NCBI Taxonomy" id="538381"/>
    <lineage>
        <taxon>Bacteria</taxon>
        <taxon>Pseudomonadati</taxon>
        <taxon>Pseudomonadota</taxon>
        <taxon>Alphaproteobacteria</taxon>
        <taxon>Hyphomicrobiales</taxon>
        <taxon>Stappiaceae</taxon>
        <taxon>Stappia</taxon>
    </lineage>
</organism>
<dbReference type="GO" id="GO:0046872">
    <property type="term" value="F:metal ion binding"/>
    <property type="evidence" value="ECO:0007669"/>
    <property type="project" value="UniProtKB-KW"/>
</dbReference>
<gene>
    <name evidence="6" type="ORF">SAMN05421512_11162</name>
</gene>
<sequence>MIFPDTDIPQEIRALRELKSMRRKEALGRRAGLPIQARIEGGLALAEAVDALDFPDGAIVSGFWPIRDEIDPRPLMDALRARGHVLCLPAIVDGDLVFRRLTRETVLVPAGFGTAEPPADADALVPDCMLVPLAAFDRRGGRIGYGRGYYDRAIAHIGTARGAPPATVGIAFSLQEVESVPEENHDRRLDRILTERGFVQLEGPERA</sequence>
<comment type="catalytic activity">
    <reaction evidence="5">
        <text>(6S)-5-formyl-5,6,7,8-tetrahydrofolate + ATP = (6R)-5,10-methenyltetrahydrofolate + ADP + phosphate</text>
        <dbReference type="Rhea" id="RHEA:10488"/>
        <dbReference type="ChEBI" id="CHEBI:30616"/>
        <dbReference type="ChEBI" id="CHEBI:43474"/>
        <dbReference type="ChEBI" id="CHEBI:57455"/>
        <dbReference type="ChEBI" id="CHEBI:57457"/>
        <dbReference type="ChEBI" id="CHEBI:456216"/>
        <dbReference type="EC" id="6.3.3.2"/>
    </reaction>
</comment>
<dbReference type="GO" id="GO:0030272">
    <property type="term" value="F:5-formyltetrahydrofolate cyclo-ligase activity"/>
    <property type="evidence" value="ECO:0007669"/>
    <property type="project" value="UniProtKB-EC"/>
</dbReference>
<evidence type="ECO:0000256" key="3">
    <source>
        <dbReference type="ARBA" id="ARBA00022840"/>
    </source>
</evidence>
<evidence type="ECO:0000256" key="5">
    <source>
        <dbReference type="RuleBase" id="RU361279"/>
    </source>
</evidence>
<dbReference type="AlphaFoldDB" id="A0A285TLM6"/>
<protein>
    <recommendedName>
        <fullName evidence="5">5-formyltetrahydrofolate cyclo-ligase</fullName>
        <ecNumber evidence="5">6.3.3.2</ecNumber>
    </recommendedName>
</protein>
<feature type="binding site" evidence="4">
    <location>
        <position position="69"/>
    </location>
    <ligand>
        <name>substrate</name>
    </ligand>
</feature>
<dbReference type="EC" id="6.3.3.2" evidence="5"/>
<evidence type="ECO:0000256" key="1">
    <source>
        <dbReference type="ARBA" id="ARBA00010638"/>
    </source>
</evidence>
<reference evidence="6 7" key="1">
    <citation type="submission" date="2017-08" db="EMBL/GenBank/DDBJ databases">
        <authorList>
            <person name="de Groot N.N."/>
        </authorList>
    </citation>
    <scope>NUCLEOTIDE SEQUENCE [LARGE SCALE GENOMIC DNA]</scope>
    <source>
        <strain evidence="6 7">USBA 352</strain>
    </source>
</reference>
<feature type="binding site" evidence="4">
    <location>
        <begin position="142"/>
        <end position="150"/>
    </location>
    <ligand>
        <name>ATP</name>
        <dbReference type="ChEBI" id="CHEBI:30616"/>
    </ligand>
</feature>
<keyword evidence="2 4" id="KW-0547">Nucleotide-binding</keyword>
<keyword evidence="7" id="KW-1185">Reference proteome</keyword>
<comment type="cofactor">
    <cofactor evidence="5">
        <name>Mg(2+)</name>
        <dbReference type="ChEBI" id="CHEBI:18420"/>
    </cofactor>
</comment>
<dbReference type="EMBL" id="OBML01000011">
    <property type="protein sequence ID" value="SOC21381.1"/>
    <property type="molecule type" value="Genomic_DNA"/>
</dbReference>
<keyword evidence="5" id="KW-0479">Metal-binding</keyword>
<evidence type="ECO:0000313" key="6">
    <source>
        <dbReference type="EMBL" id="SOC21381.1"/>
    </source>
</evidence>
<dbReference type="Proteomes" id="UP000219331">
    <property type="component" value="Unassembled WGS sequence"/>
</dbReference>
<dbReference type="InterPro" id="IPR037171">
    <property type="entry name" value="NagB/RpiA_transferase-like"/>
</dbReference>